<comment type="caution">
    <text evidence="1">The sequence shown here is derived from an EMBL/GenBank/DDBJ whole genome shotgun (WGS) entry which is preliminary data.</text>
</comment>
<evidence type="ECO:0000313" key="3">
    <source>
        <dbReference type="Proteomes" id="UP000247152"/>
    </source>
</evidence>
<dbReference type="OrthoDB" id="5654188at2"/>
<dbReference type="RefSeq" id="WP_110144096.1">
    <property type="nucleotide sequence ID" value="NZ_QHJG01000048.1"/>
</dbReference>
<dbReference type="Proteomes" id="UP000287374">
    <property type="component" value="Unassembled WGS sequence"/>
</dbReference>
<reference evidence="1 3" key="1">
    <citation type="submission" date="2018-05" db="EMBL/GenBank/DDBJ databases">
        <title>Legionella qingyii sp.nov., whole genome shotgun sequence.</title>
        <authorList>
            <person name="Wu H."/>
            <person name="Zhu Q."/>
            <person name="Hu C."/>
        </authorList>
    </citation>
    <scope>NUCLEOTIDE SEQUENCE [LARGE SCALE GENOMIC DNA]</scope>
    <source>
        <strain evidence="1 3">HEB18</strain>
    </source>
</reference>
<dbReference type="EMBL" id="RZGX01000026">
    <property type="protein sequence ID" value="RUR19875.1"/>
    <property type="molecule type" value="Genomic_DNA"/>
</dbReference>
<dbReference type="AlphaFoldDB" id="A0A317U0Y1"/>
<evidence type="ECO:0008006" key="5">
    <source>
        <dbReference type="Google" id="ProtNLM"/>
    </source>
</evidence>
<protein>
    <recommendedName>
        <fullName evidence="5">Dot/Icm T4SS effector</fullName>
    </recommendedName>
</protein>
<keyword evidence="4" id="KW-1185">Reference proteome</keyword>
<proteinExistence type="predicted"/>
<name>A0A317U0Y1_9GAMM</name>
<reference evidence="2 4" key="2">
    <citation type="submission" date="2018-12" db="EMBL/GenBank/DDBJ databases">
        <title>Legionella sp,whole genome shotgun sequence.</title>
        <authorList>
            <person name="Wu H."/>
        </authorList>
    </citation>
    <scope>NUCLEOTIDE SEQUENCE [LARGE SCALE GENOMIC DNA]</scope>
    <source>
        <strain evidence="2">Km489</strain>
        <strain evidence="4">km489</strain>
    </source>
</reference>
<organism evidence="1 3">
    <name type="scientific">Legionella qingyii</name>
    <dbReference type="NCBI Taxonomy" id="2184757"/>
    <lineage>
        <taxon>Bacteria</taxon>
        <taxon>Pseudomonadati</taxon>
        <taxon>Pseudomonadota</taxon>
        <taxon>Gammaproteobacteria</taxon>
        <taxon>Legionellales</taxon>
        <taxon>Legionellaceae</taxon>
        <taxon>Legionella</taxon>
    </lineage>
</organism>
<accession>A0A317U0Y1</accession>
<evidence type="ECO:0000313" key="4">
    <source>
        <dbReference type="Proteomes" id="UP000287374"/>
    </source>
</evidence>
<dbReference type="Proteomes" id="UP000247152">
    <property type="component" value="Unassembled WGS sequence"/>
</dbReference>
<gene>
    <name evidence="1" type="ORF">DGG96_19200</name>
    <name evidence="2" type="ORF">ELY20_15250</name>
</gene>
<evidence type="ECO:0000313" key="1">
    <source>
        <dbReference type="EMBL" id="PWY54030.1"/>
    </source>
</evidence>
<evidence type="ECO:0000313" key="2">
    <source>
        <dbReference type="EMBL" id="RUR19875.1"/>
    </source>
</evidence>
<sequence length="468" mass="54247">MPKLNKVDNSSDGNCLYYAYGISLMYHLRKNGERAEAESIFTRLGLNPAEKAKLFYLLGNEKNKPFTPLHIKRIIEPILGSALRHYAANMTRENFLENPKGSSLYTATNYGMIFLFKKMLKQKEHPALFLFESDSFDNENYNTAEIFKVENMSREMHAFMSAKFEEIINIFDHEWFAEQREPKSLAEIGNYMFHLKQHLTDVIGEMTVAFFLKEEHKNLEAYIRHLSTNYRWGTEETLMLMHCKLQGEIRERIDDGHVAIRYETPMALQIYRDGTPYFSSEEHGTPDIILNNSGNTHWFSLINSEFYSINSEHILRNDLLDIVGFNAYMQKMLEKGDDLEKTDKTASDEIYLLHKRLTEEKEKFLAQDSRITRKEFAAACNTLLSDPNATKELQKQYGAVDILNNIINCLYLIVTFDFSNLLLGNFNVINPLGINSMFHRVNTLKTSLKISLLDLENSEILDNNNQLG</sequence>
<dbReference type="EMBL" id="QHJG01000048">
    <property type="protein sequence ID" value="PWY54030.1"/>
    <property type="molecule type" value="Genomic_DNA"/>
</dbReference>